<comment type="subcellular location">
    <subcellularLocation>
        <location evidence="1">Cell inner membrane</location>
        <topology evidence="1">Multi-pass membrane protein</topology>
    </subcellularLocation>
</comment>
<comment type="similarity">
    <text evidence="4">Belongs to the methyl-accepting chemotaxis (MCP) protein family.</text>
</comment>
<sequence length="521" mass="55709">MSATSLAVSQPLSVETQEVRIEQDFTREVYHAVNNIFLSNVSTTTLPTVIAAILFTVFYWDVANHTLLFSWGVVTVIIGLARLIVVKRGLKAVKGLGIQKKAGVITQVLTGAASVGWIATLPLFFIHADIATQTLHGMLLLILTSAGTVSLSVNRKAFMLFVPPILLTLGGFFASSLTLSGIIFGFGFLLVLGVQMRLAKASRSQMEEALTLRFQNDALLQNMERTTQEIEADKHAQVERTEVLQGLTKEFENTISAILARADQVAQAMRFQADHANGAVQSSVNGTREVTQGAGGMRNRMQDVAEVARGLSSSLSDVNARVSESAAIARSSNENVERANETVNSLINASNKVGEIVGLIDSIADQTNMLALNATIEAARAGEAGKGFAVVAGEVKTLANQTSEATREISSQVQTIRTATAEAVQAMNEIAQTIGDLSNISHDVVGAVEKQGHTIRDVATRIETVADDSTHLSGRLGEVDASAEETSDAVDAMIKAADSLAKETQEIQCEVDQFLSRVRSL</sequence>
<dbReference type="Pfam" id="PF00015">
    <property type="entry name" value="MCPsignal"/>
    <property type="match status" value="1"/>
</dbReference>
<keyword evidence="6" id="KW-1133">Transmembrane helix</keyword>
<dbReference type="RefSeq" id="WP_188660487.1">
    <property type="nucleotide sequence ID" value="NZ_BMHV01000002.1"/>
</dbReference>
<keyword evidence="3 5" id="KW-0807">Transducer</keyword>
<dbReference type="SUPFAM" id="SSF58104">
    <property type="entry name" value="Methyl-accepting chemotaxis protein (MCP) signaling domain"/>
    <property type="match status" value="1"/>
</dbReference>
<evidence type="ECO:0000259" key="7">
    <source>
        <dbReference type="PROSITE" id="PS50111"/>
    </source>
</evidence>
<dbReference type="SMART" id="SM00283">
    <property type="entry name" value="MA"/>
    <property type="match status" value="1"/>
</dbReference>
<organism evidence="9 10">
    <name type="scientific">Terasakiella brassicae</name>
    <dbReference type="NCBI Taxonomy" id="1634917"/>
    <lineage>
        <taxon>Bacteria</taxon>
        <taxon>Pseudomonadati</taxon>
        <taxon>Pseudomonadota</taxon>
        <taxon>Alphaproteobacteria</taxon>
        <taxon>Rhodospirillales</taxon>
        <taxon>Terasakiellaceae</taxon>
        <taxon>Terasakiella</taxon>
    </lineage>
</organism>
<feature type="domain" description="Methyl-accepting transducer" evidence="7">
    <location>
        <begin position="265"/>
        <end position="501"/>
    </location>
</feature>
<feature type="transmembrane region" description="Helical" evidence="6">
    <location>
        <begin position="37"/>
        <end position="60"/>
    </location>
</feature>
<feature type="transmembrane region" description="Helical" evidence="6">
    <location>
        <begin position="165"/>
        <end position="194"/>
    </location>
</feature>
<dbReference type="GO" id="GO:0005886">
    <property type="term" value="C:plasma membrane"/>
    <property type="evidence" value="ECO:0007669"/>
    <property type="project" value="UniProtKB-SubCell"/>
</dbReference>
<reference evidence="9" key="2">
    <citation type="submission" date="2020-09" db="EMBL/GenBank/DDBJ databases">
        <authorList>
            <person name="Sun Q."/>
            <person name="Zhou Y."/>
        </authorList>
    </citation>
    <scope>NUCLEOTIDE SEQUENCE</scope>
    <source>
        <strain evidence="9">CGMCC 1.15254</strain>
    </source>
</reference>
<dbReference type="PROSITE" id="PS50192">
    <property type="entry name" value="T_SNARE"/>
    <property type="match status" value="1"/>
</dbReference>
<gene>
    <name evidence="9" type="ORF">GCM10011332_03030</name>
</gene>
<dbReference type="PANTHER" id="PTHR32089:SF112">
    <property type="entry name" value="LYSOZYME-LIKE PROTEIN-RELATED"/>
    <property type="match status" value="1"/>
</dbReference>
<dbReference type="EMBL" id="BMHV01000002">
    <property type="protein sequence ID" value="GGF53119.1"/>
    <property type="molecule type" value="Genomic_DNA"/>
</dbReference>
<evidence type="ECO:0000256" key="6">
    <source>
        <dbReference type="SAM" id="Phobius"/>
    </source>
</evidence>
<dbReference type="GO" id="GO:0007165">
    <property type="term" value="P:signal transduction"/>
    <property type="evidence" value="ECO:0007669"/>
    <property type="project" value="UniProtKB-KW"/>
</dbReference>
<comment type="caution">
    <text evidence="9">The sequence shown here is derived from an EMBL/GenBank/DDBJ whole genome shotgun (WGS) entry which is preliminary data.</text>
</comment>
<name>A0A917BNL9_9PROT</name>
<dbReference type="InterPro" id="IPR004089">
    <property type="entry name" value="MCPsignal_dom"/>
</dbReference>
<dbReference type="Gene3D" id="1.10.287.950">
    <property type="entry name" value="Methyl-accepting chemotaxis protein"/>
    <property type="match status" value="1"/>
</dbReference>
<keyword evidence="2" id="KW-1003">Cell membrane</keyword>
<evidence type="ECO:0008006" key="11">
    <source>
        <dbReference type="Google" id="ProtNLM"/>
    </source>
</evidence>
<reference evidence="9" key="1">
    <citation type="journal article" date="2014" name="Int. J. Syst. Evol. Microbiol.">
        <title>Complete genome sequence of Corynebacterium casei LMG S-19264T (=DSM 44701T), isolated from a smear-ripened cheese.</title>
        <authorList>
            <consortium name="US DOE Joint Genome Institute (JGI-PGF)"/>
            <person name="Walter F."/>
            <person name="Albersmeier A."/>
            <person name="Kalinowski J."/>
            <person name="Ruckert C."/>
        </authorList>
    </citation>
    <scope>NUCLEOTIDE SEQUENCE</scope>
    <source>
        <strain evidence="9">CGMCC 1.15254</strain>
    </source>
</reference>
<feature type="transmembrane region" description="Helical" evidence="6">
    <location>
        <begin position="134"/>
        <end position="153"/>
    </location>
</feature>
<evidence type="ECO:0000259" key="8">
    <source>
        <dbReference type="PROSITE" id="PS50192"/>
    </source>
</evidence>
<evidence type="ECO:0000256" key="1">
    <source>
        <dbReference type="ARBA" id="ARBA00004429"/>
    </source>
</evidence>
<evidence type="ECO:0000313" key="10">
    <source>
        <dbReference type="Proteomes" id="UP000632498"/>
    </source>
</evidence>
<dbReference type="AlphaFoldDB" id="A0A917BNL9"/>
<evidence type="ECO:0000256" key="4">
    <source>
        <dbReference type="ARBA" id="ARBA00029447"/>
    </source>
</evidence>
<dbReference type="Proteomes" id="UP000632498">
    <property type="component" value="Unassembled WGS sequence"/>
</dbReference>
<feature type="transmembrane region" description="Helical" evidence="6">
    <location>
        <begin position="66"/>
        <end position="85"/>
    </location>
</feature>
<keyword evidence="10" id="KW-1185">Reference proteome</keyword>
<protein>
    <recommendedName>
        <fullName evidence="11">Methyl-accepting transducer domain-containing protein</fullName>
    </recommendedName>
</protein>
<evidence type="ECO:0000256" key="5">
    <source>
        <dbReference type="PROSITE-ProRule" id="PRU00284"/>
    </source>
</evidence>
<proteinExistence type="inferred from homology"/>
<feature type="transmembrane region" description="Helical" evidence="6">
    <location>
        <begin position="105"/>
        <end position="128"/>
    </location>
</feature>
<keyword evidence="6" id="KW-0812">Transmembrane</keyword>
<accession>A0A917BNL9</accession>
<dbReference type="PANTHER" id="PTHR32089">
    <property type="entry name" value="METHYL-ACCEPTING CHEMOTAXIS PROTEIN MCPB"/>
    <property type="match status" value="1"/>
</dbReference>
<keyword evidence="2" id="KW-0997">Cell inner membrane</keyword>
<evidence type="ECO:0000313" key="9">
    <source>
        <dbReference type="EMBL" id="GGF53119.1"/>
    </source>
</evidence>
<dbReference type="PROSITE" id="PS50111">
    <property type="entry name" value="CHEMOTAXIS_TRANSDUC_2"/>
    <property type="match status" value="1"/>
</dbReference>
<feature type="domain" description="T-SNARE coiled-coil homology" evidence="8">
    <location>
        <begin position="417"/>
        <end position="479"/>
    </location>
</feature>
<dbReference type="InterPro" id="IPR000727">
    <property type="entry name" value="T_SNARE_dom"/>
</dbReference>
<evidence type="ECO:0000256" key="3">
    <source>
        <dbReference type="ARBA" id="ARBA00023224"/>
    </source>
</evidence>
<keyword evidence="6" id="KW-0472">Membrane</keyword>
<evidence type="ECO:0000256" key="2">
    <source>
        <dbReference type="ARBA" id="ARBA00022519"/>
    </source>
</evidence>